<evidence type="ECO:0000259" key="5">
    <source>
        <dbReference type="PROSITE" id="PS51782"/>
    </source>
</evidence>
<dbReference type="Proteomes" id="UP000007978">
    <property type="component" value="Chromosome 2"/>
</dbReference>
<dbReference type="Gene3D" id="3.10.350.10">
    <property type="entry name" value="LysM domain"/>
    <property type="match status" value="1"/>
</dbReference>
<feature type="domain" description="LysM" evidence="5">
    <location>
        <begin position="401"/>
        <end position="447"/>
    </location>
</feature>
<dbReference type="InterPro" id="IPR036779">
    <property type="entry name" value="LysM_dom_sf"/>
</dbReference>
<dbReference type="InterPro" id="IPR018392">
    <property type="entry name" value="LysM"/>
</dbReference>
<evidence type="ECO:0000313" key="7">
    <source>
        <dbReference type="Proteomes" id="UP000007978"/>
    </source>
</evidence>
<dbReference type="EMBL" id="AFNW01000127">
    <property type="protein sequence ID" value="EKJ73803.1"/>
    <property type="molecule type" value="Genomic_DNA"/>
</dbReference>
<dbReference type="OrthoDB" id="5985073at2759"/>
<dbReference type="HOGENOM" id="CLU_594528_0_0_1"/>
<evidence type="ECO:0000256" key="1">
    <source>
        <dbReference type="ARBA" id="ARBA00022669"/>
    </source>
</evidence>
<evidence type="ECO:0000256" key="2">
    <source>
        <dbReference type="ARBA" id="ARBA00023026"/>
    </source>
</evidence>
<proteinExistence type="inferred from homology"/>
<keyword evidence="2" id="KW-0843">Virulence</keyword>
<accession>K3VKD5</accession>
<keyword evidence="1" id="KW-0147">Chitin-binding</keyword>
<protein>
    <recommendedName>
        <fullName evidence="5">LysM domain-containing protein</fullName>
    </recommendedName>
</protein>
<keyword evidence="7" id="KW-1185">Reference proteome</keyword>
<dbReference type="GeneID" id="20364622"/>
<feature type="compositionally biased region" description="Low complexity" evidence="4">
    <location>
        <begin position="358"/>
        <end position="383"/>
    </location>
</feature>
<dbReference type="CDD" id="cd00118">
    <property type="entry name" value="LysM"/>
    <property type="match status" value="1"/>
</dbReference>
<comment type="similarity">
    <text evidence="3">Belongs to the secreted LysM effector family.</text>
</comment>
<dbReference type="PROSITE" id="PS51782">
    <property type="entry name" value="LYSM"/>
    <property type="match status" value="1"/>
</dbReference>
<dbReference type="KEGG" id="fpu:FPSE_06004"/>
<dbReference type="GO" id="GO:0008061">
    <property type="term" value="F:chitin binding"/>
    <property type="evidence" value="ECO:0007669"/>
    <property type="project" value="UniProtKB-KW"/>
</dbReference>
<organism evidence="6 7">
    <name type="scientific">Fusarium pseudograminearum (strain CS3096)</name>
    <name type="common">Wheat and barley crown-rot fungus</name>
    <dbReference type="NCBI Taxonomy" id="1028729"/>
    <lineage>
        <taxon>Eukaryota</taxon>
        <taxon>Fungi</taxon>
        <taxon>Dikarya</taxon>
        <taxon>Ascomycota</taxon>
        <taxon>Pezizomycotina</taxon>
        <taxon>Sordariomycetes</taxon>
        <taxon>Hypocreomycetidae</taxon>
        <taxon>Hypocreales</taxon>
        <taxon>Nectriaceae</taxon>
        <taxon>Fusarium</taxon>
    </lineage>
</organism>
<dbReference type="PANTHER" id="PTHR34997">
    <property type="entry name" value="AM15"/>
    <property type="match status" value="1"/>
</dbReference>
<evidence type="ECO:0000313" key="6">
    <source>
        <dbReference type="EMBL" id="EKJ73803.1"/>
    </source>
</evidence>
<dbReference type="eggNOG" id="KOG2806">
    <property type="taxonomic scope" value="Eukaryota"/>
</dbReference>
<name>K3VKD5_FUSPC</name>
<evidence type="ECO:0000256" key="4">
    <source>
        <dbReference type="SAM" id="MobiDB-lite"/>
    </source>
</evidence>
<dbReference type="InterPro" id="IPR052210">
    <property type="entry name" value="LysM1-like"/>
</dbReference>
<reference evidence="6 7" key="1">
    <citation type="journal article" date="2012" name="PLoS Pathog.">
        <title>Comparative pathogenomics reveals horizontally acquired novel virulence genes in fungi infecting cereal hosts.</title>
        <authorList>
            <person name="Gardiner D.M."/>
            <person name="McDonald M.C."/>
            <person name="Covarelli L."/>
            <person name="Solomon P.S."/>
            <person name="Rusu A.G."/>
            <person name="Marshall M."/>
            <person name="Kazan K."/>
            <person name="Chakraborty S."/>
            <person name="McDonald B.A."/>
            <person name="Manners J.M."/>
        </authorList>
    </citation>
    <scope>NUCLEOTIDE SEQUENCE [LARGE SCALE GENOMIC DNA]</scope>
    <source>
        <strain evidence="6 7">CS3096</strain>
    </source>
</reference>
<sequence>MSQICDSTGGHFVNDISIKYRTDAAYQELVGVYRHNYIIGVYLVLKPETVEGGCLVVYQCLREPKESTSKPIVDGTPTETLRTKATWLEASIVTFHHRSINRNGEYMPIPSKVPNDTNKNCGQYAVVKEGEDCSNLLAASAITMDDFHNGTDPLDHFPSTDDIVPIANGTQLDCIEYYWTENTTDNLAADCWALTAIYGIEPEEFILWNPSLTDADKTEEDFDADAPSATGTMTYRNDSSSVSYCVGLLSATTRRSTAGIPHMVSRLANKSEAAAAEKEIETPTPRAAGEIANCTMWFCVRRAARCNDVMATNGLEFGEFYKMNPSVKSDCTGLVLGTYYRRSTYPRGDSVGIPGWDSTTESESESATASASATKTSTSTSSTNSGIPSPLQTGILKTCNDYHKVIKGDTCYDIAQGAKIELETFYKWNPAVKSDCSDLELDTHERFLNKIEDCWLVLTD</sequence>
<gene>
    <name evidence="6" type="ORF">FPSE_06004</name>
</gene>
<evidence type="ECO:0000256" key="3">
    <source>
        <dbReference type="ARBA" id="ARBA00044955"/>
    </source>
</evidence>
<dbReference type="PANTHER" id="PTHR34997:SF1">
    <property type="entry name" value="PEPTIDOGLYCAN-BINDING LYSIN DOMAIN"/>
    <property type="match status" value="1"/>
</dbReference>
<dbReference type="RefSeq" id="XP_009257397.1">
    <property type="nucleotide sequence ID" value="XM_009259122.1"/>
</dbReference>
<dbReference type="AlphaFoldDB" id="K3VKD5"/>
<dbReference type="SUPFAM" id="SSF54106">
    <property type="entry name" value="LysM domain"/>
    <property type="match status" value="1"/>
</dbReference>
<comment type="caution">
    <text evidence="6">The sequence shown here is derived from an EMBL/GenBank/DDBJ whole genome shotgun (WGS) entry which is preliminary data.</text>
</comment>
<dbReference type="Pfam" id="PF01476">
    <property type="entry name" value="LysM"/>
    <property type="match status" value="1"/>
</dbReference>
<feature type="region of interest" description="Disordered" evidence="4">
    <location>
        <begin position="350"/>
        <end position="387"/>
    </location>
</feature>